<keyword evidence="7" id="KW-1185">Reference proteome</keyword>
<evidence type="ECO:0000313" key="7">
    <source>
        <dbReference type="Proteomes" id="UP000194137"/>
    </source>
</evidence>
<dbReference type="GO" id="GO:0005198">
    <property type="term" value="F:structural molecule activity"/>
    <property type="evidence" value="ECO:0007669"/>
    <property type="project" value="UniProtKB-UniRule"/>
</dbReference>
<feature type="domain" description="Flagellin N-terminal" evidence="4">
    <location>
        <begin position="13"/>
        <end position="105"/>
    </location>
</feature>
<dbReference type="STRING" id="1235591.CAK95_18135"/>
<dbReference type="GO" id="GO:0009288">
    <property type="term" value="C:bacterial-type flagellum"/>
    <property type="evidence" value="ECO:0007669"/>
    <property type="project" value="UniProtKB-SubCell"/>
</dbReference>
<dbReference type="EMBL" id="CP021112">
    <property type="protein sequence ID" value="ARQ00793.1"/>
    <property type="molecule type" value="Genomic_DNA"/>
</dbReference>
<evidence type="ECO:0000256" key="1">
    <source>
        <dbReference type="ARBA" id="ARBA00005709"/>
    </source>
</evidence>
<dbReference type="Gene3D" id="1.20.1330.10">
    <property type="entry name" value="f41 fragment of flagellin, N-terminal domain"/>
    <property type="match status" value="1"/>
</dbReference>
<evidence type="ECO:0000256" key="2">
    <source>
        <dbReference type="ARBA" id="ARBA00023143"/>
    </source>
</evidence>
<comment type="function">
    <text evidence="3">Flagellin is the subunit protein which polymerizes to form the filaments of bacterial flagella.</text>
</comment>
<accession>A0A1W6ZU09</accession>
<name>A0A1W6ZU09_9HYPH</name>
<evidence type="ECO:0000313" key="6">
    <source>
        <dbReference type="EMBL" id="ARQ00793.1"/>
    </source>
</evidence>
<dbReference type="InterPro" id="IPR001492">
    <property type="entry name" value="Flagellin"/>
</dbReference>
<proteinExistence type="inferred from homology"/>
<feature type="domain" description="Flagellin C-terminal" evidence="5">
    <location>
        <begin position="513"/>
        <end position="598"/>
    </location>
</feature>
<evidence type="ECO:0000256" key="3">
    <source>
        <dbReference type="RuleBase" id="RU362073"/>
    </source>
</evidence>
<dbReference type="RefSeq" id="WP_086089188.1">
    <property type="nucleotide sequence ID" value="NZ_CP021112.1"/>
</dbReference>
<keyword evidence="3" id="KW-0964">Secreted</keyword>
<comment type="subcellular location">
    <subcellularLocation>
        <location evidence="3">Secreted</location>
    </subcellularLocation>
    <subcellularLocation>
        <location evidence="3">Bacterial flagellum</location>
    </subcellularLocation>
</comment>
<dbReference type="OrthoDB" id="9808068at2"/>
<sequence>MASDITLSSSVRQNLLSLQSTAQLMSMTQNRLATGKKVNSALDNPASFFTSQSLNNRASDLSTLLDSINQAQQTLKAADTGITSLTKLVESAKSLAKQAQQSSAPAATYALNIAGTAIAADTNATATSTSTFTATIAAATASVQSSVAIDATDLATDWADGQTFSLTFGGVTATFESDTGTDGVGAGNIGFTDADELAAAIQSAFGDAVSVSDDGAGNITVAGNFTQSFTVGGSAAAQGTDTAAVDGDTLTINDGTNTATFRKVASGAVAADGTFSNLAELSAAVTASNLTGITAAASGSNLQISAAAGGQFTVGGTLGTDFGFAATAYEATNTTLGALAGQSLTIQVGDEDANTFTFTATTTRADLEEWVGDLELGTGVTASISGAGVLSVTSTSKEKITVNGSNAAVNTALGLTDEDGVHSPTATVPTFSDTRTTYQNQYNDLLKQIDTLASDASYNGINLLNGDELKVAFNEDGSSSLTIKGVSFDSTSLGLTALNGNEFQTNGQIDEVLTKIDAALSSLRTQASKFGSNLTTVQTRQDFTKNMVNNLQVGADALVLADTNEEGANLLALQTRQQLSTTALSLSAQADQAVLRLF</sequence>
<dbReference type="InterPro" id="IPR001029">
    <property type="entry name" value="Flagellin_N"/>
</dbReference>
<protein>
    <recommendedName>
        <fullName evidence="3">Flagellin</fullName>
    </recommendedName>
</protein>
<dbReference type="SUPFAM" id="SSF64518">
    <property type="entry name" value="Phase 1 flagellin"/>
    <property type="match status" value="2"/>
</dbReference>
<gene>
    <name evidence="6" type="ORF">CAK95_18135</name>
</gene>
<reference evidence="6 7" key="1">
    <citation type="submission" date="2017-05" db="EMBL/GenBank/DDBJ databases">
        <title>Full genome sequence of Pseudorhodoplanes sinuspersici.</title>
        <authorList>
            <person name="Dastgheib S.M.M."/>
            <person name="Shavandi M."/>
            <person name="Tirandaz H."/>
        </authorList>
    </citation>
    <scope>NUCLEOTIDE SEQUENCE [LARGE SCALE GENOMIC DNA]</scope>
    <source>
        <strain evidence="6 7">RIPI110</strain>
    </source>
</reference>
<dbReference type="KEGG" id="psin:CAK95_18135"/>
<dbReference type="InterPro" id="IPR046358">
    <property type="entry name" value="Flagellin_C"/>
</dbReference>
<evidence type="ECO:0000259" key="5">
    <source>
        <dbReference type="Pfam" id="PF00700"/>
    </source>
</evidence>
<dbReference type="Pfam" id="PF00700">
    <property type="entry name" value="Flagellin_C"/>
    <property type="match status" value="1"/>
</dbReference>
<dbReference type="Proteomes" id="UP000194137">
    <property type="component" value="Chromosome"/>
</dbReference>
<dbReference type="AlphaFoldDB" id="A0A1W6ZU09"/>
<evidence type="ECO:0000259" key="4">
    <source>
        <dbReference type="Pfam" id="PF00669"/>
    </source>
</evidence>
<dbReference type="PANTHER" id="PTHR42792">
    <property type="entry name" value="FLAGELLIN"/>
    <property type="match status" value="1"/>
</dbReference>
<organism evidence="6 7">
    <name type="scientific">Pseudorhodoplanes sinuspersici</name>
    <dbReference type="NCBI Taxonomy" id="1235591"/>
    <lineage>
        <taxon>Bacteria</taxon>
        <taxon>Pseudomonadati</taxon>
        <taxon>Pseudomonadota</taxon>
        <taxon>Alphaproteobacteria</taxon>
        <taxon>Hyphomicrobiales</taxon>
        <taxon>Pseudorhodoplanes</taxon>
    </lineage>
</organism>
<keyword evidence="2 3" id="KW-0975">Bacterial flagellum</keyword>
<comment type="similarity">
    <text evidence="1 3">Belongs to the bacterial flagellin family.</text>
</comment>
<dbReference type="GO" id="GO:0005576">
    <property type="term" value="C:extracellular region"/>
    <property type="evidence" value="ECO:0007669"/>
    <property type="project" value="UniProtKB-SubCell"/>
</dbReference>
<dbReference type="Pfam" id="PF00669">
    <property type="entry name" value="Flagellin_N"/>
    <property type="match status" value="1"/>
</dbReference>
<dbReference type="PANTHER" id="PTHR42792:SF2">
    <property type="entry name" value="FLAGELLIN"/>
    <property type="match status" value="1"/>
</dbReference>